<evidence type="ECO:0000313" key="4">
    <source>
        <dbReference type="Proteomes" id="UP000287168"/>
    </source>
</evidence>
<organism evidence="3 4">
    <name type="scientific">Falsigemmobacter intermedius</name>
    <dbReference type="NCBI Taxonomy" id="1553448"/>
    <lineage>
        <taxon>Bacteria</taxon>
        <taxon>Pseudomonadati</taxon>
        <taxon>Pseudomonadota</taxon>
        <taxon>Alphaproteobacteria</taxon>
        <taxon>Rhodobacterales</taxon>
        <taxon>Paracoccaceae</taxon>
        <taxon>Falsigemmobacter</taxon>
    </lineage>
</organism>
<dbReference type="Proteomes" id="UP000287168">
    <property type="component" value="Unassembled WGS sequence"/>
</dbReference>
<keyword evidence="4" id="KW-1185">Reference proteome</keyword>
<name>A0A3S3UHA5_9RHOB</name>
<dbReference type="EMBL" id="SBLC01000134">
    <property type="protein sequence ID" value="RWY33799.1"/>
    <property type="molecule type" value="Genomic_DNA"/>
</dbReference>
<gene>
    <name evidence="3" type="ORF">EP867_19580</name>
</gene>
<reference evidence="3 4" key="1">
    <citation type="journal article" date="2015" name="Int. J. Syst. Evol. Microbiol.">
        <title>Gemmobacter intermedius sp. nov., isolated from a white stork (Ciconia ciconia).</title>
        <authorList>
            <person name="Kampfer P."/>
            <person name="Jerzak L."/>
            <person name="Wilharm G."/>
            <person name="Golke J."/>
            <person name="Busse H.J."/>
            <person name="Glaeser S.P."/>
        </authorList>
    </citation>
    <scope>NUCLEOTIDE SEQUENCE [LARGE SCALE GENOMIC DNA]</scope>
    <source>
        <strain evidence="3 4">119/4</strain>
    </source>
</reference>
<evidence type="ECO:0000313" key="3">
    <source>
        <dbReference type="EMBL" id="RWY33799.1"/>
    </source>
</evidence>
<dbReference type="AlphaFoldDB" id="A0A3S3UHA5"/>
<sequence length="229" mass="25546">MGRKPKYTREAFVNFFAEYTRAHGAGPTQEVILNELGGSASTVARHMKELRALEEEKQEKLQTVLPDQIERILAALAEEQRLAAVRLYSEAQGHSLRHRAAEMAEAAKREQAAALKISELEDALTESEARADQTFADLKTSLAKIEEQRKALAELERGNAVLSAKIEAEIRAHERAEEQRIAAEAQQKALETSIGQLIETLRDLGNEQREAVERTRVSNGHDKLPTKSL</sequence>
<dbReference type="RefSeq" id="WP_128491090.1">
    <property type="nucleotide sequence ID" value="NZ_JBHRVN010000006.1"/>
</dbReference>
<proteinExistence type="predicted"/>
<protein>
    <recommendedName>
        <fullName evidence="5">KfrA N-terminal DNA-binding domain-containing protein</fullName>
    </recommendedName>
</protein>
<evidence type="ECO:0000256" key="2">
    <source>
        <dbReference type="SAM" id="MobiDB-lite"/>
    </source>
</evidence>
<evidence type="ECO:0008006" key="5">
    <source>
        <dbReference type="Google" id="ProtNLM"/>
    </source>
</evidence>
<evidence type="ECO:0000256" key="1">
    <source>
        <dbReference type="SAM" id="Coils"/>
    </source>
</evidence>
<accession>A0A3S3UHA5</accession>
<comment type="caution">
    <text evidence="3">The sequence shown here is derived from an EMBL/GenBank/DDBJ whole genome shotgun (WGS) entry which is preliminary data.</text>
</comment>
<feature type="coiled-coil region" evidence="1">
    <location>
        <begin position="103"/>
        <end position="193"/>
    </location>
</feature>
<feature type="region of interest" description="Disordered" evidence="2">
    <location>
        <begin position="209"/>
        <end position="229"/>
    </location>
</feature>
<keyword evidence="1" id="KW-0175">Coiled coil</keyword>